<evidence type="ECO:0000313" key="3">
    <source>
        <dbReference type="Proteomes" id="UP001150942"/>
    </source>
</evidence>
<comment type="caution">
    <text evidence="2">The sequence shown here is derived from an EMBL/GenBank/DDBJ whole genome shotgun (WGS) entry which is preliminary data.</text>
</comment>
<reference evidence="2" key="1">
    <citation type="submission" date="2022-11" db="EMBL/GenBank/DDBJ databases">
        <authorList>
            <person name="Petersen C."/>
        </authorList>
    </citation>
    <scope>NUCLEOTIDE SEQUENCE</scope>
    <source>
        <strain evidence="2">IBT 20477</strain>
    </source>
</reference>
<evidence type="ECO:0000256" key="1">
    <source>
        <dbReference type="SAM" id="MobiDB-lite"/>
    </source>
</evidence>
<dbReference type="OrthoDB" id="4630416at2759"/>
<dbReference type="EMBL" id="JAPQKQ010000002">
    <property type="protein sequence ID" value="KAJ5209274.1"/>
    <property type="molecule type" value="Genomic_DNA"/>
</dbReference>
<organism evidence="2 3">
    <name type="scientific">Penicillium cf. viridicatum</name>
    <dbReference type="NCBI Taxonomy" id="2972119"/>
    <lineage>
        <taxon>Eukaryota</taxon>
        <taxon>Fungi</taxon>
        <taxon>Dikarya</taxon>
        <taxon>Ascomycota</taxon>
        <taxon>Pezizomycotina</taxon>
        <taxon>Eurotiomycetes</taxon>
        <taxon>Eurotiomycetidae</taxon>
        <taxon>Eurotiales</taxon>
        <taxon>Aspergillaceae</taxon>
        <taxon>Penicillium</taxon>
    </lineage>
</organism>
<name>A0A9W9MXP5_9EURO</name>
<proteinExistence type="predicted"/>
<dbReference type="AlphaFoldDB" id="A0A9W9MXP5"/>
<sequence length="117" mass="13287">MRVEWLGQRTPAQLSTLPPDYAIAKYFLYFGQPDLMKTTFIVGIFLERDSDVYSKEMTKVARNTAGLYHKKALAPKTHTPFMGWDATAVEKAASGHVAQEEKSLDIDHSHTPREFKN</sequence>
<keyword evidence="3" id="KW-1185">Reference proteome</keyword>
<accession>A0A9W9MXP5</accession>
<protein>
    <submittedName>
        <fullName evidence="2">Uncharacterized protein</fullName>
    </submittedName>
</protein>
<gene>
    <name evidence="2" type="ORF">N7449_003653</name>
</gene>
<feature type="region of interest" description="Disordered" evidence="1">
    <location>
        <begin position="93"/>
        <end position="117"/>
    </location>
</feature>
<evidence type="ECO:0000313" key="2">
    <source>
        <dbReference type="EMBL" id="KAJ5209274.1"/>
    </source>
</evidence>
<feature type="compositionally biased region" description="Basic and acidic residues" evidence="1">
    <location>
        <begin position="98"/>
        <end position="117"/>
    </location>
</feature>
<reference evidence="2" key="2">
    <citation type="journal article" date="2023" name="IMA Fungus">
        <title>Comparative genomic study of the Penicillium genus elucidates a diverse pangenome and 15 lateral gene transfer events.</title>
        <authorList>
            <person name="Petersen C."/>
            <person name="Sorensen T."/>
            <person name="Nielsen M.R."/>
            <person name="Sondergaard T.E."/>
            <person name="Sorensen J.L."/>
            <person name="Fitzpatrick D.A."/>
            <person name="Frisvad J.C."/>
            <person name="Nielsen K.L."/>
        </authorList>
    </citation>
    <scope>NUCLEOTIDE SEQUENCE</scope>
    <source>
        <strain evidence="2">IBT 20477</strain>
    </source>
</reference>
<dbReference type="Proteomes" id="UP001150942">
    <property type="component" value="Unassembled WGS sequence"/>
</dbReference>